<evidence type="ECO:0000313" key="3">
    <source>
        <dbReference type="EMBL" id="BDU73837.1"/>
    </source>
</evidence>
<gene>
    <name evidence="3" type="ORF">METEAL_30110</name>
</gene>
<sequence length="119" mass="12846">MSTITLHQMPILTTFEPPPGTEIERIIGPCWGITVRSRSIVGTACAGCQQVFGGEITMLTELAGESRNEAMNRLELHSRQMGANAILGFRFDSGDLMQNTNEIVAYGTAVVLRPKPPGA</sequence>
<evidence type="ECO:0000313" key="4">
    <source>
        <dbReference type="Proteomes" id="UP001238179"/>
    </source>
</evidence>
<evidence type="ECO:0000256" key="1">
    <source>
        <dbReference type="ARBA" id="ARBA00010751"/>
    </source>
</evidence>
<name>A0AA48KB04_9BACT</name>
<protein>
    <recommendedName>
        <fullName evidence="2">UPF0145 protein METEAL_30110</fullName>
    </recommendedName>
</protein>
<proteinExistence type="inferred from homology"/>
<dbReference type="InterPro" id="IPR035439">
    <property type="entry name" value="UPF0145_dom_sf"/>
</dbReference>
<dbReference type="Gene3D" id="3.30.110.70">
    <property type="entry name" value="Hypothetical protein apc22750. Chain B"/>
    <property type="match status" value="1"/>
</dbReference>
<dbReference type="PANTHER" id="PTHR34068:SF2">
    <property type="entry name" value="UPF0145 PROTEIN SCO3412"/>
    <property type="match status" value="1"/>
</dbReference>
<evidence type="ECO:0000256" key="2">
    <source>
        <dbReference type="HAMAP-Rule" id="MF_00338"/>
    </source>
</evidence>
<accession>A0AA48KB04</accession>
<dbReference type="PANTHER" id="PTHR34068">
    <property type="entry name" value="UPF0145 PROTEIN YBJQ"/>
    <property type="match status" value="1"/>
</dbReference>
<dbReference type="RefSeq" id="WP_316412505.1">
    <property type="nucleotide sequence ID" value="NZ_AP027080.1"/>
</dbReference>
<dbReference type="InterPro" id="IPR002765">
    <property type="entry name" value="UPF0145_YbjQ-like"/>
</dbReference>
<reference evidence="4" key="1">
    <citation type="journal article" date="2023" name="Int. J. Syst. Evol. Microbiol.">
        <title>Mesoterricola silvestris gen. nov., sp. nov., Mesoterricola sediminis sp. nov., Geothrix oryzae sp. nov., Geothrix edaphica sp. nov., Geothrix rubra sp. nov., and Geothrix limicola sp. nov., six novel members of Acidobacteriota isolated from soils.</title>
        <authorList>
            <person name="Itoh H."/>
            <person name="Sugisawa Y."/>
            <person name="Mise K."/>
            <person name="Xu Z."/>
            <person name="Kuniyasu M."/>
            <person name="Ushijima N."/>
            <person name="Kawano K."/>
            <person name="Kobayashi E."/>
            <person name="Shiratori Y."/>
            <person name="Masuda Y."/>
            <person name="Senoo K."/>
        </authorList>
    </citation>
    <scope>NUCLEOTIDE SEQUENCE [LARGE SCALE GENOMIC DNA]</scope>
    <source>
        <strain evidence="4">W79</strain>
    </source>
</reference>
<dbReference type="Proteomes" id="UP001238179">
    <property type="component" value="Chromosome"/>
</dbReference>
<dbReference type="Pfam" id="PF01906">
    <property type="entry name" value="YbjQ_1"/>
    <property type="match status" value="1"/>
</dbReference>
<dbReference type="AlphaFoldDB" id="A0AA48KB04"/>
<comment type="similarity">
    <text evidence="1 2">Belongs to the UPF0145 family.</text>
</comment>
<dbReference type="KEGG" id="msil:METEAL_30110"/>
<dbReference type="SUPFAM" id="SSF117782">
    <property type="entry name" value="YbjQ-like"/>
    <property type="match status" value="1"/>
</dbReference>
<organism evidence="3 4">
    <name type="scientific">Mesoterricola silvestris</name>
    <dbReference type="NCBI Taxonomy" id="2927979"/>
    <lineage>
        <taxon>Bacteria</taxon>
        <taxon>Pseudomonadati</taxon>
        <taxon>Acidobacteriota</taxon>
        <taxon>Holophagae</taxon>
        <taxon>Holophagales</taxon>
        <taxon>Holophagaceae</taxon>
        <taxon>Mesoterricola</taxon>
    </lineage>
</organism>
<dbReference type="EMBL" id="AP027080">
    <property type="protein sequence ID" value="BDU73837.1"/>
    <property type="molecule type" value="Genomic_DNA"/>
</dbReference>
<keyword evidence="4" id="KW-1185">Reference proteome</keyword>
<dbReference type="HAMAP" id="MF_00338">
    <property type="entry name" value="UPF0145"/>
    <property type="match status" value="1"/>
</dbReference>